<evidence type="ECO:0000256" key="4">
    <source>
        <dbReference type="ARBA" id="ARBA00023136"/>
    </source>
</evidence>
<feature type="transmembrane region" description="Helical" evidence="5">
    <location>
        <begin position="97"/>
        <end position="116"/>
    </location>
</feature>
<dbReference type="EMBL" id="VITY01000008">
    <property type="protein sequence ID" value="TWB96209.1"/>
    <property type="molecule type" value="Genomic_DNA"/>
</dbReference>
<keyword evidence="2 5" id="KW-0812">Transmembrane</keyword>
<accession>A0A560LLV7</accession>
<evidence type="ECO:0000313" key="7">
    <source>
        <dbReference type="Proteomes" id="UP000321304"/>
    </source>
</evidence>
<evidence type="ECO:0000313" key="6">
    <source>
        <dbReference type="EMBL" id="TWB96209.1"/>
    </source>
</evidence>
<sequence length="126" mass="13533">MATIYTYWISTALLTLLYLSSAVMYLTKGKWVRQALAGLGYPAYLVPLMIVVKVLGPAAVLSRVNVGLSELAYAGMFYHLLLAGLAHFAVRKPNEALPAIVGLALLITSFVTQNAARGIASPYGLF</sequence>
<keyword evidence="7" id="KW-1185">Reference proteome</keyword>
<feature type="transmembrane region" description="Helical" evidence="5">
    <location>
        <begin position="39"/>
        <end position="59"/>
    </location>
</feature>
<organism evidence="6 7">
    <name type="scientific">Bradyrhizobium macuxiense</name>
    <dbReference type="NCBI Taxonomy" id="1755647"/>
    <lineage>
        <taxon>Bacteria</taxon>
        <taxon>Pseudomonadati</taxon>
        <taxon>Pseudomonadota</taxon>
        <taxon>Alphaproteobacteria</taxon>
        <taxon>Hyphomicrobiales</taxon>
        <taxon>Nitrobacteraceae</taxon>
        <taxon>Bradyrhizobium</taxon>
    </lineage>
</organism>
<protein>
    <submittedName>
        <fullName evidence="6">DoxX-like protein</fullName>
    </submittedName>
</protein>
<comment type="caution">
    <text evidence="6">The sequence shown here is derived from an EMBL/GenBank/DDBJ whole genome shotgun (WGS) entry which is preliminary data.</text>
</comment>
<dbReference type="Proteomes" id="UP000321304">
    <property type="component" value="Unassembled WGS sequence"/>
</dbReference>
<dbReference type="OrthoDB" id="7960583at2"/>
<evidence type="ECO:0000256" key="5">
    <source>
        <dbReference type="SAM" id="Phobius"/>
    </source>
</evidence>
<evidence type="ECO:0000256" key="3">
    <source>
        <dbReference type="ARBA" id="ARBA00022989"/>
    </source>
</evidence>
<evidence type="ECO:0000256" key="2">
    <source>
        <dbReference type="ARBA" id="ARBA00022692"/>
    </source>
</evidence>
<dbReference type="Pfam" id="PF13564">
    <property type="entry name" value="DoxX_2"/>
    <property type="match status" value="1"/>
</dbReference>
<dbReference type="AlphaFoldDB" id="A0A560LLV7"/>
<evidence type="ECO:0000256" key="1">
    <source>
        <dbReference type="ARBA" id="ARBA00004141"/>
    </source>
</evidence>
<proteinExistence type="predicted"/>
<dbReference type="InterPro" id="IPR032808">
    <property type="entry name" value="DoxX"/>
</dbReference>
<reference evidence="6 7" key="1">
    <citation type="submission" date="2019-06" db="EMBL/GenBank/DDBJ databases">
        <title>Genomic Encyclopedia of Type Strains, Phase IV (KMG-V): Genome sequencing to study the core and pangenomes of soil and plant-associated prokaryotes.</title>
        <authorList>
            <person name="Whitman W."/>
        </authorList>
    </citation>
    <scope>NUCLEOTIDE SEQUENCE [LARGE SCALE GENOMIC DNA]</scope>
    <source>
        <strain evidence="6 7">BR 10355</strain>
    </source>
</reference>
<feature type="transmembrane region" description="Helical" evidence="5">
    <location>
        <begin position="71"/>
        <end position="90"/>
    </location>
</feature>
<dbReference type="GO" id="GO:0016020">
    <property type="term" value="C:membrane"/>
    <property type="evidence" value="ECO:0007669"/>
    <property type="project" value="UniProtKB-SubCell"/>
</dbReference>
<comment type="subcellular location">
    <subcellularLocation>
        <location evidence="1">Membrane</location>
        <topology evidence="1">Multi-pass membrane protein</topology>
    </subcellularLocation>
</comment>
<keyword evidence="4 5" id="KW-0472">Membrane</keyword>
<name>A0A560LLV7_9BRAD</name>
<dbReference type="RefSeq" id="WP_146988524.1">
    <property type="nucleotide sequence ID" value="NZ_VITY01000008.1"/>
</dbReference>
<gene>
    <name evidence="6" type="ORF">FBZ93_108251</name>
</gene>
<feature type="transmembrane region" description="Helical" evidence="5">
    <location>
        <begin position="6"/>
        <end position="27"/>
    </location>
</feature>
<keyword evidence="3 5" id="KW-1133">Transmembrane helix</keyword>